<name>A0A316FD46_9GAMM</name>
<dbReference type="PANTHER" id="PTHR34700:SF4">
    <property type="entry name" value="PHAGE-LIKE ELEMENT PBSX PROTEIN XKDP"/>
    <property type="match status" value="1"/>
</dbReference>
<dbReference type="Proteomes" id="UP000245790">
    <property type="component" value="Unassembled WGS sequence"/>
</dbReference>
<evidence type="ECO:0000256" key="1">
    <source>
        <dbReference type="SAM" id="SignalP"/>
    </source>
</evidence>
<dbReference type="Gene3D" id="3.10.350.10">
    <property type="entry name" value="LysM domain"/>
    <property type="match status" value="1"/>
</dbReference>
<dbReference type="InterPro" id="IPR052196">
    <property type="entry name" value="Bact_Kbp"/>
</dbReference>
<feature type="signal peptide" evidence="1">
    <location>
        <begin position="1"/>
        <end position="22"/>
    </location>
</feature>
<sequence length="364" mass="40625">MKTFIAGIAAMVAFFSVSWADAAELRPDHPEFHIVQPGDTLWDISAQFLQDPWLWPEIWHVNDQVGNPHLIYPGDVLALVYVDGQPRIVRSDRLPDGTVKLSPQIRELSRGQAITTIPLDAVLPFLVSARVVSKQELKDAPYVLAGDEGRLANAVQNKVYVRGITTPETSKFAFFRQGDDYVDPDTGEFLGVEAIHLGSGIKVRNGDPASIRIDNSVAEIMRGDRLWATNDEQLRPYYFPHAPEKNIDASIISVYDGVVQIGQYDVVVLNRGERDGLEVGHVLTVHQRGGEVVDPYARDNKNVNKDGAFVNFFKDLVNKKEEVTLPDEEAGMLMVFRTFEKVSLGLVLKAQRPLHVLDKAKTPY</sequence>
<dbReference type="InterPro" id="IPR018392">
    <property type="entry name" value="LysM"/>
</dbReference>
<feature type="domain" description="LysM" evidence="2">
    <location>
        <begin position="31"/>
        <end position="79"/>
    </location>
</feature>
<gene>
    <name evidence="3" type="ORF">C8D97_11247</name>
</gene>
<dbReference type="InterPro" id="IPR036779">
    <property type="entry name" value="LysM_dom_sf"/>
</dbReference>
<dbReference type="SUPFAM" id="SSF54106">
    <property type="entry name" value="LysM domain"/>
    <property type="match status" value="1"/>
</dbReference>
<dbReference type="PROSITE" id="PS51782">
    <property type="entry name" value="LYSM"/>
    <property type="match status" value="1"/>
</dbReference>
<dbReference type="EMBL" id="QGGU01000012">
    <property type="protein sequence ID" value="PWK46811.1"/>
    <property type="molecule type" value="Genomic_DNA"/>
</dbReference>
<reference evidence="3 4" key="1">
    <citation type="submission" date="2018-05" db="EMBL/GenBank/DDBJ databases">
        <title>Genomic Encyclopedia of Type Strains, Phase IV (KMG-IV): sequencing the most valuable type-strain genomes for metagenomic binning, comparative biology and taxonomic classification.</title>
        <authorList>
            <person name="Goeker M."/>
        </authorList>
    </citation>
    <scope>NUCLEOTIDE SEQUENCE [LARGE SCALE GENOMIC DNA]</scope>
    <source>
        <strain evidence="3 4">DSM 25350</strain>
    </source>
</reference>
<evidence type="ECO:0000259" key="2">
    <source>
        <dbReference type="PROSITE" id="PS51782"/>
    </source>
</evidence>
<dbReference type="RefSeq" id="WP_109764682.1">
    <property type="nucleotide sequence ID" value="NZ_QGGU01000012.1"/>
</dbReference>
<keyword evidence="1" id="KW-0732">Signal</keyword>
<dbReference type="AlphaFoldDB" id="A0A316FD46"/>
<keyword evidence="4" id="KW-1185">Reference proteome</keyword>
<accession>A0A316FD46</accession>
<evidence type="ECO:0000313" key="4">
    <source>
        <dbReference type="Proteomes" id="UP000245790"/>
    </source>
</evidence>
<feature type="chain" id="PRO_5016292040" evidence="1">
    <location>
        <begin position="23"/>
        <end position="364"/>
    </location>
</feature>
<proteinExistence type="predicted"/>
<comment type="caution">
    <text evidence="3">The sequence shown here is derived from an EMBL/GenBank/DDBJ whole genome shotgun (WGS) entry which is preliminary data.</text>
</comment>
<dbReference type="Pfam" id="PF01476">
    <property type="entry name" value="LysM"/>
    <property type="match status" value="1"/>
</dbReference>
<dbReference type="PANTHER" id="PTHR34700">
    <property type="entry name" value="POTASSIUM BINDING PROTEIN KBP"/>
    <property type="match status" value="1"/>
</dbReference>
<evidence type="ECO:0000313" key="3">
    <source>
        <dbReference type="EMBL" id="PWK46811.1"/>
    </source>
</evidence>
<protein>
    <submittedName>
        <fullName evidence="3">LysM domain-containing protein</fullName>
    </submittedName>
</protein>
<dbReference type="OrthoDB" id="9765158at2"/>
<organism evidence="3 4">
    <name type="scientific">Pleionea mediterranea</name>
    <dbReference type="NCBI Taxonomy" id="523701"/>
    <lineage>
        <taxon>Bacteria</taxon>
        <taxon>Pseudomonadati</taxon>
        <taxon>Pseudomonadota</taxon>
        <taxon>Gammaproteobacteria</taxon>
        <taxon>Oceanospirillales</taxon>
        <taxon>Pleioneaceae</taxon>
        <taxon>Pleionea</taxon>
    </lineage>
</organism>
<dbReference type="CDD" id="cd00118">
    <property type="entry name" value="LysM"/>
    <property type="match status" value="1"/>
</dbReference>